<organism evidence="4 5">
    <name type="scientific">Aquilegia coerulea</name>
    <name type="common">Rocky mountain columbine</name>
    <dbReference type="NCBI Taxonomy" id="218851"/>
    <lineage>
        <taxon>Eukaryota</taxon>
        <taxon>Viridiplantae</taxon>
        <taxon>Streptophyta</taxon>
        <taxon>Embryophyta</taxon>
        <taxon>Tracheophyta</taxon>
        <taxon>Spermatophyta</taxon>
        <taxon>Magnoliopsida</taxon>
        <taxon>Ranunculales</taxon>
        <taxon>Ranunculaceae</taxon>
        <taxon>Thalictroideae</taxon>
        <taxon>Aquilegia</taxon>
    </lineage>
</organism>
<feature type="compositionally biased region" description="Low complexity" evidence="3">
    <location>
        <begin position="39"/>
        <end position="57"/>
    </location>
</feature>
<sequence length="420" mass="47600">MSTSCGIGGEVIINNSMLNKSNSDANQLPQVDSLPDGFLESSVESLTPSTTPTSSIFQQQQQLGVGGGANDVGSDSTTVESFNQQQQQTSLPTMATEGSLMLQATNHKEKSTPDCAELLNTKKLESSEVKRKNVKRGFKSEKEFLEFTLKYQQVIAERDSAVAVRDKLESLCRELQRQNKTLMDECKRVSTEGQNMRSDLSTRFHDAIKDVSKKLEEQKNECITQLKENDVLRNKLEHLSDQYAVSEQQFTQELKKKNLELQLADLKIQKHEEKLAQEKSQMKLYAEQVPQLLATEKTLRLQLAADGEKFQQFQDALTKSNEVFETFKQEIEKMAKSIKELKKENAFLKGKCERSDVTLIELVEEREKWKRQLEKLKSQKEKLESLCRSLQAERKNTSGGTNDCDPVPVQSEAILPEHVS</sequence>
<dbReference type="PANTHER" id="PTHR16127">
    <property type="entry name" value="TAXILIN"/>
    <property type="match status" value="1"/>
</dbReference>
<reference evidence="4 5" key="1">
    <citation type="submission" date="2017-09" db="EMBL/GenBank/DDBJ databases">
        <title>WGS assembly of Aquilegia coerulea Goldsmith.</title>
        <authorList>
            <person name="Hodges S."/>
            <person name="Kramer E."/>
            <person name="Nordborg M."/>
            <person name="Tomkins J."/>
            <person name="Borevitz J."/>
            <person name="Derieg N."/>
            <person name="Yan J."/>
            <person name="Mihaltcheva S."/>
            <person name="Hayes R.D."/>
            <person name="Rokhsar D."/>
        </authorList>
    </citation>
    <scope>NUCLEOTIDE SEQUENCE [LARGE SCALE GENOMIC DNA]</scope>
    <source>
        <strain evidence="5">cv. Goldsmith</strain>
    </source>
</reference>
<evidence type="ECO:0000256" key="2">
    <source>
        <dbReference type="SAM" id="Coils"/>
    </source>
</evidence>
<comment type="similarity">
    <text evidence="1">Belongs to the taxilin family.</text>
</comment>
<dbReference type="PANTHER" id="PTHR16127:SF13">
    <property type="entry name" value="GH01188P"/>
    <property type="match status" value="1"/>
</dbReference>
<evidence type="ECO:0000256" key="3">
    <source>
        <dbReference type="SAM" id="MobiDB-lite"/>
    </source>
</evidence>
<feature type="compositionally biased region" description="Polar residues" evidence="3">
    <location>
        <begin position="20"/>
        <end position="30"/>
    </location>
</feature>
<feature type="coiled-coil region" evidence="2">
    <location>
        <begin position="158"/>
        <end position="288"/>
    </location>
</feature>
<name>A0A2G5CD03_AQUCA</name>
<accession>A0A2G5CD03</accession>
<dbReference type="AlphaFoldDB" id="A0A2G5CD03"/>
<dbReference type="STRING" id="218851.A0A2G5CD03"/>
<keyword evidence="5" id="KW-1185">Reference proteome</keyword>
<dbReference type="InParanoid" id="A0A2G5CD03"/>
<dbReference type="Pfam" id="PF09728">
    <property type="entry name" value="Taxilin"/>
    <property type="match status" value="1"/>
</dbReference>
<evidence type="ECO:0008006" key="6">
    <source>
        <dbReference type="Google" id="ProtNLM"/>
    </source>
</evidence>
<dbReference type="FunCoup" id="A0A2G5CD03">
    <property type="interactions" value="1928"/>
</dbReference>
<dbReference type="Proteomes" id="UP000230069">
    <property type="component" value="Unassembled WGS sequence"/>
</dbReference>
<dbReference type="GO" id="GO:0019905">
    <property type="term" value="F:syntaxin binding"/>
    <property type="evidence" value="ECO:0007669"/>
    <property type="project" value="InterPro"/>
</dbReference>
<evidence type="ECO:0000313" key="4">
    <source>
        <dbReference type="EMBL" id="PIA29168.1"/>
    </source>
</evidence>
<proteinExistence type="inferred from homology"/>
<protein>
    <recommendedName>
        <fullName evidence="6">Alpha-taxilin</fullName>
    </recommendedName>
</protein>
<feature type="region of interest" description="Disordered" evidence="3">
    <location>
        <begin position="20"/>
        <end position="57"/>
    </location>
</feature>
<feature type="region of interest" description="Disordered" evidence="3">
    <location>
        <begin position="392"/>
        <end position="420"/>
    </location>
</feature>
<keyword evidence="2" id="KW-0175">Coiled coil</keyword>
<evidence type="ECO:0000313" key="5">
    <source>
        <dbReference type="Proteomes" id="UP000230069"/>
    </source>
</evidence>
<dbReference type="EMBL" id="KZ305079">
    <property type="protein sequence ID" value="PIA29168.1"/>
    <property type="molecule type" value="Genomic_DNA"/>
</dbReference>
<dbReference type="OrthoDB" id="425555at2759"/>
<evidence type="ECO:0000256" key="1">
    <source>
        <dbReference type="ARBA" id="ARBA00009550"/>
    </source>
</evidence>
<dbReference type="InterPro" id="IPR026183">
    <property type="entry name" value="Taxilin_fam"/>
</dbReference>
<gene>
    <name evidence="4" type="ORF">AQUCO_06200034v1</name>
</gene>